<gene>
    <name evidence="1" type="ORF">U5822_16115</name>
</gene>
<dbReference type="Pfam" id="PF06080">
    <property type="entry name" value="DUF938"/>
    <property type="match status" value="1"/>
</dbReference>
<sequence length="198" mass="22230">MDKPFSQACENNKQPILDRLSELFDQPGTILEIGSGTGQHAVHFAQHLPHLTWQPSDHPHNYRLCLAWIRDTYLTNINPPYPLDVASDDWAGLPATQGAYSANTAHIMSWKEVEAMFAGVAQTLPSDGLFCLYGPFSYSGRHTSDSNRRFNQSLRAQAAHMGIRDLEDLRRLGASTGLVLTQDFDLPANNRLLVWRKQ</sequence>
<proteinExistence type="predicted"/>
<keyword evidence="2" id="KW-1185">Reference proteome</keyword>
<dbReference type="EMBL" id="JAYDCJ010000003">
    <property type="protein sequence ID" value="MEA1082200.1"/>
    <property type="molecule type" value="Genomic_DNA"/>
</dbReference>
<dbReference type="PANTHER" id="PTHR20974:SF0">
    <property type="entry name" value="UPF0585 PROTEIN CG18661"/>
    <property type="match status" value="1"/>
</dbReference>
<dbReference type="Gene3D" id="3.40.50.150">
    <property type="entry name" value="Vaccinia Virus protein VP39"/>
    <property type="match status" value="1"/>
</dbReference>
<protein>
    <submittedName>
        <fullName evidence="1">DUF938 domain-containing protein</fullName>
    </submittedName>
</protein>
<reference evidence="1 2" key="1">
    <citation type="submission" date="2023-12" db="EMBL/GenBank/DDBJ databases">
        <title>Marinobacter qingdaonensis sp. nov., isolated from the intertidal sediment of Qingdao, PR China.</title>
        <authorList>
            <person name="Li Y."/>
        </authorList>
    </citation>
    <scope>NUCLEOTIDE SEQUENCE [LARGE SCALE GENOMIC DNA]</scope>
    <source>
        <strain evidence="1 2">ASW11-75</strain>
    </source>
</reference>
<dbReference type="InterPro" id="IPR010342">
    <property type="entry name" value="DUF938"/>
</dbReference>
<dbReference type="RefSeq" id="WP_322856632.1">
    <property type="nucleotide sequence ID" value="NZ_JAYDCJ010000003.1"/>
</dbReference>
<organism evidence="1 2">
    <name type="scientific">Marinobacter qingdaonensis</name>
    <dbReference type="NCBI Taxonomy" id="3108486"/>
    <lineage>
        <taxon>Bacteria</taxon>
        <taxon>Pseudomonadati</taxon>
        <taxon>Pseudomonadota</taxon>
        <taxon>Gammaproteobacteria</taxon>
        <taxon>Pseudomonadales</taxon>
        <taxon>Marinobacteraceae</taxon>
        <taxon>Marinobacter</taxon>
    </lineage>
</organism>
<dbReference type="SUPFAM" id="SSF53335">
    <property type="entry name" value="S-adenosyl-L-methionine-dependent methyltransferases"/>
    <property type="match status" value="1"/>
</dbReference>
<name>A0ABU5P295_9GAMM</name>
<comment type="caution">
    <text evidence="1">The sequence shown here is derived from an EMBL/GenBank/DDBJ whole genome shotgun (WGS) entry which is preliminary data.</text>
</comment>
<dbReference type="PANTHER" id="PTHR20974">
    <property type="entry name" value="UPF0585 PROTEIN CG18661"/>
    <property type="match status" value="1"/>
</dbReference>
<evidence type="ECO:0000313" key="2">
    <source>
        <dbReference type="Proteomes" id="UP001305746"/>
    </source>
</evidence>
<dbReference type="Proteomes" id="UP001305746">
    <property type="component" value="Unassembled WGS sequence"/>
</dbReference>
<accession>A0ABU5P295</accession>
<dbReference type="InterPro" id="IPR029063">
    <property type="entry name" value="SAM-dependent_MTases_sf"/>
</dbReference>
<evidence type="ECO:0000313" key="1">
    <source>
        <dbReference type="EMBL" id="MEA1082200.1"/>
    </source>
</evidence>